<keyword evidence="17" id="KW-1185">Reference proteome</keyword>
<evidence type="ECO:0000256" key="13">
    <source>
        <dbReference type="SAM" id="SignalP"/>
    </source>
</evidence>
<evidence type="ECO:0000256" key="6">
    <source>
        <dbReference type="ARBA" id="ARBA00023004"/>
    </source>
</evidence>
<proteinExistence type="inferred from homology"/>
<evidence type="ECO:0000256" key="11">
    <source>
        <dbReference type="PROSITE-ProRule" id="PRU01360"/>
    </source>
</evidence>
<evidence type="ECO:0000256" key="4">
    <source>
        <dbReference type="ARBA" id="ARBA00022496"/>
    </source>
</evidence>
<accession>A0A1E3M0X0</accession>
<dbReference type="PANTHER" id="PTHR32552:SF81">
    <property type="entry name" value="TONB-DEPENDENT OUTER MEMBRANE RECEPTOR"/>
    <property type="match status" value="1"/>
</dbReference>
<keyword evidence="13" id="KW-0732">Signal</keyword>
<comment type="caution">
    <text evidence="16">The sequence shown here is derived from an EMBL/GenBank/DDBJ whole genome shotgun (WGS) entry which is preliminary data.</text>
</comment>
<organism evidence="16 17">
    <name type="scientific">Sphingomonas turrisvirgatae</name>
    <dbReference type="NCBI Taxonomy" id="1888892"/>
    <lineage>
        <taxon>Bacteria</taxon>
        <taxon>Pseudomonadati</taxon>
        <taxon>Pseudomonadota</taxon>
        <taxon>Alphaproteobacteria</taxon>
        <taxon>Sphingomonadales</taxon>
        <taxon>Sphingomonadaceae</taxon>
        <taxon>Sphingomonas</taxon>
    </lineage>
</organism>
<keyword evidence="2 11" id="KW-0813">Transport</keyword>
<evidence type="ECO:0000256" key="9">
    <source>
        <dbReference type="ARBA" id="ARBA00023136"/>
    </source>
</evidence>
<feature type="signal peptide" evidence="13">
    <location>
        <begin position="1"/>
        <end position="22"/>
    </location>
</feature>
<dbReference type="PROSITE" id="PS52016">
    <property type="entry name" value="TONB_DEPENDENT_REC_3"/>
    <property type="match status" value="1"/>
</dbReference>
<evidence type="ECO:0000256" key="1">
    <source>
        <dbReference type="ARBA" id="ARBA00004571"/>
    </source>
</evidence>
<keyword evidence="3 11" id="KW-1134">Transmembrane beta strand</keyword>
<dbReference type="InterPro" id="IPR036942">
    <property type="entry name" value="Beta-barrel_TonB_sf"/>
</dbReference>
<reference evidence="16 17" key="1">
    <citation type="submission" date="2016-08" db="EMBL/GenBank/DDBJ databases">
        <title>Draft genome of the agarase producing Sphingomonas sp. MCT13.</title>
        <authorList>
            <person name="D'Andrea M.M."/>
            <person name="Rossolini G.M."/>
            <person name="Thaller M.C."/>
        </authorList>
    </citation>
    <scope>NUCLEOTIDE SEQUENCE [LARGE SCALE GENOMIC DNA]</scope>
    <source>
        <strain evidence="16 17">MCT13</strain>
    </source>
</reference>
<gene>
    <name evidence="16" type="ORF">BFL28_12465</name>
</gene>
<evidence type="ECO:0000256" key="7">
    <source>
        <dbReference type="ARBA" id="ARBA00023065"/>
    </source>
</evidence>
<dbReference type="PANTHER" id="PTHR32552">
    <property type="entry name" value="FERRICHROME IRON RECEPTOR-RELATED"/>
    <property type="match status" value="1"/>
</dbReference>
<evidence type="ECO:0000256" key="12">
    <source>
        <dbReference type="RuleBase" id="RU003357"/>
    </source>
</evidence>
<comment type="subcellular location">
    <subcellularLocation>
        <location evidence="1 11">Cell outer membrane</location>
        <topology evidence="1 11">Multi-pass membrane protein</topology>
    </subcellularLocation>
</comment>
<dbReference type="InterPro" id="IPR039426">
    <property type="entry name" value="TonB-dep_rcpt-like"/>
</dbReference>
<dbReference type="InterPro" id="IPR012910">
    <property type="entry name" value="Plug_dom"/>
</dbReference>
<evidence type="ECO:0000256" key="10">
    <source>
        <dbReference type="ARBA" id="ARBA00023237"/>
    </source>
</evidence>
<dbReference type="Pfam" id="PF00593">
    <property type="entry name" value="TonB_dep_Rec_b-barrel"/>
    <property type="match status" value="1"/>
</dbReference>
<evidence type="ECO:0000313" key="16">
    <source>
        <dbReference type="EMBL" id="ODP39005.1"/>
    </source>
</evidence>
<protein>
    <submittedName>
        <fullName evidence="16">TonB-dependent receptor</fullName>
    </submittedName>
</protein>
<keyword evidence="10 11" id="KW-0998">Cell outer membrane</keyword>
<dbReference type="CDD" id="cd01347">
    <property type="entry name" value="ligand_gated_channel"/>
    <property type="match status" value="1"/>
</dbReference>
<keyword evidence="6" id="KW-0408">Iron</keyword>
<keyword evidence="8 12" id="KW-0798">TonB box</keyword>
<feature type="domain" description="TonB-dependent receptor plug" evidence="15">
    <location>
        <begin position="55"/>
        <end position="165"/>
    </location>
</feature>
<keyword evidence="7" id="KW-0406">Ion transport</keyword>
<evidence type="ECO:0000256" key="8">
    <source>
        <dbReference type="ARBA" id="ARBA00023077"/>
    </source>
</evidence>
<keyword evidence="4" id="KW-0410">Iron transport</keyword>
<dbReference type="STRING" id="1888892.BFL28_12465"/>
<dbReference type="InterPro" id="IPR000531">
    <property type="entry name" value="Beta-barrel_TonB"/>
</dbReference>
<evidence type="ECO:0000256" key="2">
    <source>
        <dbReference type="ARBA" id="ARBA00022448"/>
    </source>
</evidence>
<evidence type="ECO:0000256" key="3">
    <source>
        <dbReference type="ARBA" id="ARBA00022452"/>
    </source>
</evidence>
<sequence length="780" mass="82932">MKQAVWFACSSIALVAAMPAWAEEATTQPEPQASAGAPPREGEIVVTAQKREQTLSEIPQSISVIGGDELERQQATSFVDYAALVPGLSLQQLNPGQTRIILRGINTGGASPTAAVYIDETPFGPSTGQSNGAVLAGDLDTFDVERVEVLRGPQGTLYGANSLGGLLKFVTVAPKLGAFEGRAQAGAEITKGGDAGWNANGVLNVPLGDMLALRVSGYYRQVGGFIDTVGIAREDANDYKSYGGRASLLFQPTDNLSVRLTALAQNIRANSRSTFDADPVTLKPLPIVPATGAATGGRLTRTEYYPEQNDVDYRLYNGTASWDLGPVSLTSVTSYSELTQREVYDATYEVGAGLADALFGGPGVPPLGITFPALAGQEKFTQEVRLQSRSNDKFEWLVGGYYTHEKGRLAQQYRPFALTTGAAVDQSLTLGGVTYPTFLTADLDSVYKEYAGFGSVTLYLGDRFDITAGARYSHNEQRTRQALAGSLLVLSGGTTPDVVSGTSDENVFTWSVAPRFELSDAVTLYARVAKGYRPGGPNVVPPGAPADYPRQYRADTLISYEAGVRAETPNRTFSIDASVYYLDWRDIQVLVTYNTSIGPVSADGNGDTATSKGAEVTATLRPTRGLDVVLNVAYNDAHLDEALPNGAGSVAGDRLPYAPEWSANLSADYEWDVGSSAKAYVGGNIRLISDQFDTFDANYRTLYGRRLGVDGYATADLRAGIQFDRFNLSLYAKNVTNTLGIASVGSFGGRPSTAQTAPGTAVLAAPIRPRTLGFTLGASF</sequence>
<keyword evidence="16" id="KW-0675">Receptor</keyword>
<dbReference type="RefSeq" id="WP_069319338.1">
    <property type="nucleotide sequence ID" value="NZ_MDDS01000009.1"/>
</dbReference>
<dbReference type="Pfam" id="PF07715">
    <property type="entry name" value="Plug"/>
    <property type="match status" value="1"/>
</dbReference>
<dbReference type="SUPFAM" id="SSF56935">
    <property type="entry name" value="Porins"/>
    <property type="match status" value="1"/>
</dbReference>
<keyword evidence="5 11" id="KW-0812">Transmembrane</keyword>
<evidence type="ECO:0000259" key="15">
    <source>
        <dbReference type="Pfam" id="PF07715"/>
    </source>
</evidence>
<evidence type="ECO:0000259" key="14">
    <source>
        <dbReference type="Pfam" id="PF00593"/>
    </source>
</evidence>
<name>A0A1E3M0X0_9SPHN</name>
<dbReference type="AlphaFoldDB" id="A0A1E3M0X0"/>
<comment type="similarity">
    <text evidence="11 12">Belongs to the TonB-dependent receptor family.</text>
</comment>
<evidence type="ECO:0000256" key="5">
    <source>
        <dbReference type="ARBA" id="ARBA00022692"/>
    </source>
</evidence>
<dbReference type="Proteomes" id="UP000094487">
    <property type="component" value="Unassembled WGS sequence"/>
</dbReference>
<evidence type="ECO:0000313" key="17">
    <source>
        <dbReference type="Proteomes" id="UP000094487"/>
    </source>
</evidence>
<dbReference type="GO" id="GO:0006826">
    <property type="term" value="P:iron ion transport"/>
    <property type="evidence" value="ECO:0007669"/>
    <property type="project" value="UniProtKB-KW"/>
</dbReference>
<dbReference type="Gene3D" id="2.40.170.20">
    <property type="entry name" value="TonB-dependent receptor, beta-barrel domain"/>
    <property type="match status" value="1"/>
</dbReference>
<dbReference type="GO" id="GO:0009279">
    <property type="term" value="C:cell outer membrane"/>
    <property type="evidence" value="ECO:0007669"/>
    <property type="project" value="UniProtKB-SubCell"/>
</dbReference>
<dbReference type="EMBL" id="MDDS01000009">
    <property type="protein sequence ID" value="ODP39005.1"/>
    <property type="molecule type" value="Genomic_DNA"/>
</dbReference>
<feature type="chain" id="PRO_5009132267" evidence="13">
    <location>
        <begin position="23"/>
        <end position="780"/>
    </location>
</feature>
<keyword evidence="9 11" id="KW-0472">Membrane</keyword>
<feature type="domain" description="TonB-dependent receptor-like beta-barrel" evidence="14">
    <location>
        <begin position="297"/>
        <end position="735"/>
    </location>
</feature>